<dbReference type="SUPFAM" id="SSF51445">
    <property type="entry name" value="(Trans)glycosidases"/>
    <property type="match status" value="1"/>
</dbReference>
<dbReference type="GO" id="GO:0005576">
    <property type="term" value="C:extracellular region"/>
    <property type="evidence" value="ECO:0007669"/>
    <property type="project" value="TreeGrafter"/>
</dbReference>
<dbReference type="EC" id="3.2.1.39" evidence="4"/>
<dbReference type="Proteomes" id="UP001172155">
    <property type="component" value="Unassembled WGS sequence"/>
</dbReference>
<evidence type="ECO:0000256" key="12">
    <source>
        <dbReference type="ARBA" id="ARBA00023326"/>
    </source>
</evidence>
<evidence type="ECO:0000256" key="11">
    <source>
        <dbReference type="ARBA" id="ARBA00023316"/>
    </source>
</evidence>
<comment type="function">
    <text evidence="13">Glucanases play a role in cell expansion during growth, in cell-cell fusion during mating, and in spore release during sporulation. This enzyme may be involved in beta-glucan degradation. Active on laminarin and lichenan.</text>
</comment>
<evidence type="ECO:0000256" key="1">
    <source>
        <dbReference type="ARBA" id="ARBA00000382"/>
    </source>
</evidence>
<feature type="compositionally biased region" description="Polar residues" evidence="16">
    <location>
        <begin position="131"/>
        <end position="159"/>
    </location>
</feature>
<keyword evidence="6 18" id="KW-0378">Hydrolase</keyword>
<dbReference type="InterPro" id="IPR050732">
    <property type="entry name" value="Beta-glucan_modifiers"/>
</dbReference>
<keyword evidence="10" id="KW-0119">Carbohydrate metabolism</keyword>
<feature type="compositionally biased region" description="Polar residues" evidence="16">
    <location>
        <begin position="16"/>
        <end position="25"/>
    </location>
</feature>
<gene>
    <name evidence="18" type="ORF">B0T18DRAFT_320802</name>
</gene>
<evidence type="ECO:0000256" key="13">
    <source>
        <dbReference type="ARBA" id="ARBA00037649"/>
    </source>
</evidence>
<feature type="transmembrane region" description="Helical" evidence="17">
    <location>
        <begin position="267"/>
        <end position="291"/>
    </location>
</feature>
<evidence type="ECO:0000256" key="8">
    <source>
        <dbReference type="ARBA" id="ARBA00023136"/>
    </source>
</evidence>
<dbReference type="GO" id="GO:0009986">
    <property type="term" value="C:cell surface"/>
    <property type="evidence" value="ECO:0007669"/>
    <property type="project" value="TreeGrafter"/>
</dbReference>
<dbReference type="GO" id="GO:0071555">
    <property type="term" value="P:cell wall organization"/>
    <property type="evidence" value="ECO:0007669"/>
    <property type="project" value="UniProtKB-KW"/>
</dbReference>
<dbReference type="InterPro" id="IPR017853">
    <property type="entry name" value="GH"/>
</dbReference>
<keyword evidence="7" id="KW-0735">Signal-anchor</keyword>
<evidence type="ECO:0000256" key="7">
    <source>
        <dbReference type="ARBA" id="ARBA00022968"/>
    </source>
</evidence>
<evidence type="ECO:0000256" key="15">
    <source>
        <dbReference type="ARBA" id="ARBA00043078"/>
    </source>
</evidence>
<evidence type="ECO:0000256" key="9">
    <source>
        <dbReference type="ARBA" id="ARBA00023180"/>
    </source>
</evidence>
<dbReference type="EMBL" id="JAUKUD010000003">
    <property type="protein sequence ID" value="KAK0749124.1"/>
    <property type="molecule type" value="Genomic_DNA"/>
</dbReference>
<keyword evidence="17" id="KW-1133">Transmembrane helix</keyword>
<evidence type="ECO:0000313" key="18">
    <source>
        <dbReference type="EMBL" id="KAK0749124.1"/>
    </source>
</evidence>
<evidence type="ECO:0000256" key="5">
    <source>
        <dbReference type="ARBA" id="ARBA00022475"/>
    </source>
</evidence>
<dbReference type="GO" id="GO:0005886">
    <property type="term" value="C:plasma membrane"/>
    <property type="evidence" value="ECO:0007669"/>
    <property type="project" value="UniProtKB-SubCell"/>
</dbReference>
<evidence type="ECO:0000256" key="4">
    <source>
        <dbReference type="ARBA" id="ARBA00012780"/>
    </source>
</evidence>
<name>A0AA40F178_9PEZI</name>
<dbReference type="GO" id="GO:0009277">
    <property type="term" value="C:fungal-type cell wall"/>
    <property type="evidence" value="ECO:0007669"/>
    <property type="project" value="TreeGrafter"/>
</dbReference>
<dbReference type="AlphaFoldDB" id="A0AA40F178"/>
<dbReference type="GO" id="GO:0000272">
    <property type="term" value="P:polysaccharide catabolic process"/>
    <property type="evidence" value="ECO:0007669"/>
    <property type="project" value="UniProtKB-KW"/>
</dbReference>
<comment type="similarity">
    <text evidence="3">Belongs to the glycosyl hydrolase 17 family.</text>
</comment>
<evidence type="ECO:0000256" key="3">
    <source>
        <dbReference type="ARBA" id="ARBA00008773"/>
    </source>
</evidence>
<evidence type="ECO:0000313" key="19">
    <source>
        <dbReference type="Proteomes" id="UP001172155"/>
    </source>
</evidence>
<feature type="region of interest" description="Disordered" evidence="16">
    <location>
        <begin position="1"/>
        <end position="36"/>
    </location>
</feature>
<comment type="catalytic activity">
    <reaction evidence="1">
        <text>Hydrolysis of (1-&gt;3)-beta-D-glucosidic linkages in (1-&gt;3)-beta-D-glucans.</text>
        <dbReference type="EC" id="3.2.1.39"/>
    </reaction>
</comment>
<keyword evidence="19" id="KW-1185">Reference proteome</keyword>
<keyword evidence="11" id="KW-0961">Cell wall biogenesis/degradation</keyword>
<organism evidence="18 19">
    <name type="scientific">Schizothecium vesticola</name>
    <dbReference type="NCBI Taxonomy" id="314040"/>
    <lineage>
        <taxon>Eukaryota</taxon>
        <taxon>Fungi</taxon>
        <taxon>Dikarya</taxon>
        <taxon>Ascomycota</taxon>
        <taxon>Pezizomycotina</taxon>
        <taxon>Sordariomycetes</taxon>
        <taxon>Sordariomycetidae</taxon>
        <taxon>Sordariales</taxon>
        <taxon>Schizotheciaceae</taxon>
        <taxon>Schizothecium</taxon>
    </lineage>
</organism>
<evidence type="ECO:0000256" key="17">
    <source>
        <dbReference type="SAM" id="Phobius"/>
    </source>
</evidence>
<proteinExistence type="inferred from homology"/>
<comment type="caution">
    <text evidence="18">The sequence shown here is derived from an EMBL/GenBank/DDBJ whole genome shotgun (WGS) entry which is preliminary data.</text>
</comment>
<keyword evidence="12" id="KW-0624">Polysaccharide degradation</keyword>
<dbReference type="Gene3D" id="3.20.20.80">
    <property type="entry name" value="Glycosidases"/>
    <property type="match status" value="1"/>
</dbReference>
<dbReference type="FunFam" id="3.20.20.80:FF:000151">
    <property type="entry name" value="Glucan endo-1,3-beta-glucosidase btgC"/>
    <property type="match status" value="1"/>
</dbReference>
<evidence type="ECO:0000256" key="2">
    <source>
        <dbReference type="ARBA" id="ARBA00004401"/>
    </source>
</evidence>
<keyword evidence="17" id="KW-0812">Transmembrane</keyword>
<dbReference type="GO" id="GO:0042973">
    <property type="term" value="F:glucan endo-1,3-beta-D-glucosidase activity"/>
    <property type="evidence" value="ECO:0007669"/>
    <property type="project" value="UniProtKB-EC"/>
</dbReference>
<accession>A0AA40F178</accession>
<protein>
    <recommendedName>
        <fullName evidence="4">glucan endo-1,3-beta-D-glucosidase</fullName>
        <ecNumber evidence="4">3.2.1.39</ecNumber>
    </recommendedName>
    <alternativeName>
        <fullName evidence="15">Endo-1,3-beta-glucanase btgC</fullName>
    </alternativeName>
    <alternativeName>
        <fullName evidence="14">Laminarinase btgC</fullName>
    </alternativeName>
</protein>
<comment type="subcellular location">
    <subcellularLocation>
        <location evidence="2">Cell membrane</location>
        <topology evidence="2">Single-pass type II membrane protein</topology>
    </subcellularLocation>
</comment>
<evidence type="ECO:0000256" key="10">
    <source>
        <dbReference type="ARBA" id="ARBA00023277"/>
    </source>
</evidence>
<evidence type="ECO:0000256" key="16">
    <source>
        <dbReference type="SAM" id="MobiDB-lite"/>
    </source>
</evidence>
<feature type="region of interest" description="Disordered" evidence="16">
    <location>
        <begin position="52"/>
        <end position="173"/>
    </location>
</feature>
<sequence>MGRRGREPGYPPAPQRQPTQSSTVTPGADNFGESAAGGMAGIAYSVADHNARQSGLEAARGPDFPQQAYQQQGQWANQGQGQSAGRVYAGNNGDYGQQQAPYTNAYADDESRSSLQNLSAAPRTPGYATPGQRTPSRSPQHSFTNELYSDNPYTGNLSRPQHPGLGVVDPHAIEDDGDDGLGYHLKTKRSSMLSLGSSHRGAGLAGGAAAGGVLGALAGRNGSNSGLSSQYAPVNGTAYEGHGPSGLSTEKAWQAERSKPKSKKWKLVVIGVVVSLIVIGIALGVVLGVVLKNKGGDDGKSGAAAVAEDNKDDLNINSSEIKALMNNKNLHKVFPGVDYTPLNAQYPECIHHPPSQNNITRDVAVLSQLTNTIKLYGTDCNQTEMVIHALRQLKLEDTMKVWMGVWQDNNATTNKRQLSQMYDVLDLYGDKHFKGVVVANEILFREQMTLTTLGNLLAEVRSKLKAKNLHLPVATADLGDKWTAELAAQSDYIMANIHPFFAGVKADQSAQWTWSFWENHNRPFFKADLDKNIISEVGWPSQGGTNCGTAGVTDCPNGSKAGIPEMNSFMENWVCQALTNGTQYFLFEAFDEPWKVVFNEAGKNWEDHWGIMDVNRKLKPGVKIPDCGGQTV</sequence>
<feature type="compositionally biased region" description="Low complexity" evidence="16">
    <location>
        <begin position="66"/>
        <end position="85"/>
    </location>
</feature>
<dbReference type="PANTHER" id="PTHR16631:SF17">
    <property type="entry name" value="GLUCAN ENDO-1,3-BETA-GLUCOSIDASE BTGC"/>
    <property type="match status" value="1"/>
</dbReference>
<dbReference type="PANTHER" id="PTHR16631">
    <property type="entry name" value="GLUCAN 1,3-BETA-GLUCOSIDASE"/>
    <property type="match status" value="1"/>
</dbReference>
<keyword evidence="9" id="KW-0325">Glycoprotein</keyword>
<evidence type="ECO:0000256" key="6">
    <source>
        <dbReference type="ARBA" id="ARBA00022801"/>
    </source>
</evidence>
<keyword evidence="8 17" id="KW-0472">Membrane</keyword>
<evidence type="ECO:0000256" key="14">
    <source>
        <dbReference type="ARBA" id="ARBA00042373"/>
    </source>
</evidence>
<reference evidence="18" key="1">
    <citation type="submission" date="2023-06" db="EMBL/GenBank/DDBJ databases">
        <title>Genome-scale phylogeny and comparative genomics of the fungal order Sordariales.</title>
        <authorList>
            <consortium name="Lawrence Berkeley National Laboratory"/>
            <person name="Hensen N."/>
            <person name="Bonometti L."/>
            <person name="Westerberg I."/>
            <person name="Brannstrom I.O."/>
            <person name="Guillou S."/>
            <person name="Cros-Aarteil S."/>
            <person name="Calhoun S."/>
            <person name="Haridas S."/>
            <person name="Kuo A."/>
            <person name="Mondo S."/>
            <person name="Pangilinan J."/>
            <person name="Riley R."/>
            <person name="LaButti K."/>
            <person name="Andreopoulos B."/>
            <person name="Lipzen A."/>
            <person name="Chen C."/>
            <person name="Yanf M."/>
            <person name="Daum C."/>
            <person name="Ng V."/>
            <person name="Clum A."/>
            <person name="Steindorff A."/>
            <person name="Ohm R."/>
            <person name="Martin F."/>
            <person name="Silar P."/>
            <person name="Natvig D."/>
            <person name="Lalanne C."/>
            <person name="Gautier V."/>
            <person name="Ament-velasquez S.L."/>
            <person name="Kruys A."/>
            <person name="Hutchinson M.I."/>
            <person name="Powell A.J."/>
            <person name="Barry K."/>
            <person name="Miller A.N."/>
            <person name="Grigoriev I.V."/>
            <person name="Debuchy R."/>
            <person name="Gladieux P."/>
            <person name="Thoren M.H."/>
            <person name="Johannesson H."/>
        </authorList>
    </citation>
    <scope>NUCLEOTIDE SEQUENCE</scope>
    <source>
        <strain evidence="18">SMH3187-1</strain>
    </source>
</reference>
<keyword evidence="5" id="KW-1003">Cell membrane</keyword>